<evidence type="ECO:0000313" key="2">
    <source>
        <dbReference type="EMBL" id="KAI9562744.1"/>
    </source>
</evidence>
<keyword evidence="3" id="KW-1185">Reference proteome</keyword>
<dbReference type="AlphaFoldDB" id="A0AAD5KXT2"/>
<organism evidence="2 3">
    <name type="scientific">Daphnia sinensis</name>
    <dbReference type="NCBI Taxonomy" id="1820382"/>
    <lineage>
        <taxon>Eukaryota</taxon>
        <taxon>Metazoa</taxon>
        <taxon>Ecdysozoa</taxon>
        <taxon>Arthropoda</taxon>
        <taxon>Crustacea</taxon>
        <taxon>Branchiopoda</taxon>
        <taxon>Diplostraca</taxon>
        <taxon>Cladocera</taxon>
        <taxon>Anomopoda</taxon>
        <taxon>Daphniidae</taxon>
        <taxon>Daphnia</taxon>
        <taxon>Daphnia similis group</taxon>
    </lineage>
</organism>
<proteinExistence type="predicted"/>
<name>A0AAD5KXT2_9CRUS</name>
<sequence>MAAANVHSSVGPMFGLILMMAWSTSWASSWQENVRPIMTVPYGADEAVRFQGNTTSKDHFRLLQSDGEFVLVGARKRGMEKMASISDVGSPVKRRKEMEARVCHYRK</sequence>
<dbReference type="EMBL" id="WJBH02000002">
    <property type="protein sequence ID" value="KAI9562744.1"/>
    <property type="molecule type" value="Genomic_DNA"/>
</dbReference>
<evidence type="ECO:0000256" key="1">
    <source>
        <dbReference type="SAM" id="SignalP"/>
    </source>
</evidence>
<feature type="chain" id="PRO_5041928630" evidence="1">
    <location>
        <begin position="28"/>
        <end position="107"/>
    </location>
</feature>
<accession>A0AAD5KXT2</accession>
<evidence type="ECO:0000313" key="3">
    <source>
        <dbReference type="Proteomes" id="UP000820818"/>
    </source>
</evidence>
<protein>
    <submittedName>
        <fullName evidence="2">Semaphorin-1A</fullName>
    </submittedName>
</protein>
<reference evidence="2 3" key="1">
    <citation type="submission" date="2022-05" db="EMBL/GenBank/DDBJ databases">
        <title>A multi-omics perspective on studying reproductive biology in Daphnia sinensis.</title>
        <authorList>
            <person name="Jia J."/>
        </authorList>
    </citation>
    <scope>NUCLEOTIDE SEQUENCE [LARGE SCALE GENOMIC DNA]</scope>
    <source>
        <strain evidence="2 3">WSL</strain>
    </source>
</reference>
<comment type="caution">
    <text evidence="2">The sequence shown here is derived from an EMBL/GenBank/DDBJ whole genome shotgun (WGS) entry which is preliminary data.</text>
</comment>
<dbReference type="Proteomes" id="UP000820818">
    <property type="component" value="Linkage Group LG2"/>
</dbReference>
<gene>
    <name evidence="2" type="ORF">GHT06_010198</name>
</gene>
<feature type="signal peptide" evidence="1">
    <location>
        <begin position="1"/>
        <end position="27"/>
    </location>
</feature>
<keyword evidence="1" id="KW-0732">Signal</keyword>